<evidence type="ECO:0000256" key="1">
    <source>
        <dbReference type="SAM" id="MobiDB-lite"/>
    </source>
</evidence>
<accession>B2W2V9</accession>
<evidence type="ECO:0000259" key="3">
    <source>
        <dbReference type="Pfam" id="PF13919"/>
    </source>
</evidence>
<dbReference type="KEGG" id="ptrr:6341990"/>
<organism evidence="4 5">
    <name type="scientific">Pyrenophora tritici-repentis (strain Pt-1C-BFP)</name>
    <name type="common">Wheat tan spot fungus</name>
    <name type="synonym">Drechslera tritici-repentis</name>
    <dbReference type="NCBI Taxonomy" id="426418"/>
    <lineage>
        <taxon>Eukaryota</taxon>
        <taxon>Fungi</taxon>
        <taxon>Dikarya</taxon>
        <taxon>Ascomycota</taxon>
        <taxon>Pezizomycotina</taxon>
        <taxon>Dothideomycetes</taxon>
        <taxon>Pleosporomycetidae</taxon>
        <taxon>Pleosporales</taxon>
        <taxon>Pleosporineae</taxon>
        <taxon>Pleosporaceae</taxon>
        <taxon>Pyrenophora</taxon>
    </lineage>
</organism>
<dbReference type="eggNOG" id="ENOG502S8M1">
    <property type="taxonomic scope" value="Eukaryota"/>
</dbReference>
<proteinExistence type="predicted"/>
<protein>
    <recommendedName>
        <fullName evidence="3">ASX DEUBAD domain-containing protein</fullName>
    </recommendedName>
</protein>
<feature type="compositionally biased region" description="Polar residues" evidence="1">
    <location>
        <begin position="132"/>
        <end position="145"/>
    </location>
</feature>
<keyword evidence="2" id="KW-0732">Signal</keyword>
<name>B2W2V9_PYRTR</name>
<feature type="region of interest" description="Disordered" evidence="1">
    <location>
        <begin position="76"/>
        <end position="158"/>
    </location>
</feature>
<dbReference type="GeneID" id="6341990"/>
<feature type="compositionally biased region" description="Low complexity" evidence="1">
    <location>
        <begin position="119"/>
        <end position="131"/>
    </location>
</feature>
<feature type="region of interest" description="Disordered" evidence="1">
    <location>
        <begin position="170"/>
        <end position="277"/>
    </location>
</feature>
<evidence type="ECO:0000313" key="5">
    <source>
        <dbReference type="Proteomes" id="UP000001471"/>
    </source>
</evidence>
<feature type="compositionally biased region" description="Basic and acidic residues" evidence="1">
    <location>
        <begin position="266"/>
        <end position="277"/>
    </location>
</feature>
<dbReference type="AlphaFoldDB" id="B2W2V9"/>
<feature type="compositionally biased region" description="Polar residues" evidence="1">
    <location>
        <begin position="79"/>
        <end position="92"/>
    </location>
</feature>
<dbReference type="HOGENOM" id="CLU_053743_0_0_1"/>
<dbReference type="Pfam" id="PF13919">
    <property type="entry name" value="ASXH"/>
    <property type="match status" value="1"/>
</dbReference>
<gene>
    <name evidence="4" type="ORF">PTRG_03757</name>
</gene>
<dbReference type="OrthoDB" id="2289918at2759"/>
<reference evidence="5" key="1">
    <citation type="journal article" date="2013" name="G3 (Bethesda)">
        <title>Comparative genomics of a plant-pathogenic fungus, Pyrenophora tritici-repentis, reveals transduplication and the impact of repeat elements on pathogenicity and population divergence.</title>
        <authorList>
            <person name="Manning V.A."/>
            <person name="Pandelova I."/>
            <person name="Dhillon B."/>
            <person name="Wilhelm L.J."/>
            <person name="Goodwin S.B."/>
            <person name="Berlin A.M."/>
            <person name="Figueroa M."/>
            <person name="Freitag M."/>
            <person name="Hane J.K."/>
            <person name="Henrissat B."/>
            <person name="Holman W.H."/>
            <person name="Kodira C.D."/>
            <person name="Martin J."/>
            <person name="Oliver R.P."/>
            <person name="Robbertse B."/>
            <person name="Schackwitz W."/>
            <person name="Schwartz D.C."/>
            <person name="Spatafora J.W."/>
            <person name="Turgeon B.G."/>
            <person name="Yandava C."/>
            <person name="Young S."/>
            <person name="Zhou S."/>
            <person name="Zeng Q."/>
            <person name="Grigoriev I.V."/>
            <person name="Ma L.-J."/>
            <person name="Ciuffetti L.M."/>
        </authorList>
    </citation>
    <scope>NUCLEOTIDE SEQUENCE [LARGE SCALE GENOMIC DNA]</scope>
    <source>
        <strain evidence="5">Pt-1C-BFP</strain>
    </source>
</reference>
<evidence type="ECO:0000256" key="2">
    <source>
        <dbReference type="SAM" id="SignalP"/>
    </source>
</evidence>
<dbReference type="OMA" id="SHPLEEN"/>
<dbReference type="Proteomes" id="UP000001471">
    <property type="component" value="Unassembled WGS sequence"/>
</dbReference>
<dbReference type="InParanoid" id="B2W2V9"/>
<feature type="domain" description="ASX DEUBAD" evidence="3">
    <location>
        <begin position="290"/>
        <end position="419"/>
    </location>
</feature>
<sequence>MKNEQTAALYLFVVQSSFAALGNCCLGTSPHPSFPPGAVYSSLIIQCDLCQISPELNIQKFTLFCIGTMSLPVRPSPGAQLSSPKQNLSTRSKLPRERTTKSSSTKTPKKNQMSQSAESSSPLFTPPSSFLEQASKSSVAASTAQPEFESPAEPTHASSVETLQALAPDSVSTAAPKSNVDAKRGQNACNKRLRDDDSDSEDAFGTPPPKRPSKEATAAANGKRAIKKASPSQTPAPKKPMAKKTATKKAISAPPAPSSRPSRTRKAPERLEDVQEKAKLKSLPNKKGLSKVFDPVYVTTNSASRLVKADVYHMLLEGSAWTSLSAEQQSTLISMLPQDCANRALLVKIKAGETEGTRPAAFTLANNCFRTDVAKFREDLKNGHLAKTWQAAAEQAVIERAAGEYDAWKAEEAETWWGQKSQ</sequence>
<feature type="signal peptide" evidence="2">
    <location>
        <begin position="1"/>
        <end position="19"/>
    </location>
</feature>
<dbReference type="STRING" id="426418.B2W2V9"/>
<dbReference type="InterPro" id="IPR028020">
    <property type="entry name" value="ASX_DEUBAD_dom"/>
</dbReference>
<feature type="chain" id="PRO_5002784457" description="ASX DEUBAD domain-containing protein" evidence="2">
    <location>
        <begin position="20"/>
        <end position="422"/>
    </location>
</feature>
<dbReference type="EMBL" id="DS231617">
    <property type="protein sequence ID" value="EDU46595.1"/>
    <property type="molecule type" value="Genomic_DNA"/>
</dbReference>
<evidence type="ECO:0000313" key="4">
    <source>
        <dbReference type="EMBL" id="EDU46595.1"/>
    </source>
</evidence>